<keyword evidence="1" id="KW-0812">Transmembrane</keyword>
<keyword evidence="3" id="KW-1185">Reference proteome</keyword>
<dbReference type="AlphaFoldDB" id="A0A7W6DKD3"/>
<feature type="transmembrane region" description="Helical" evidence="1">
    <location>
        <begin position="76"/>
        <end position="99"/>
    </location>
</feature>
<dbReference type="RefSeq" id="WP_183962949.1">
    <property type="nucleotide sequence ID" value="NZ_BAABBZ010000012.1"/>
</dbReference>
<gene>
    <name evidence="2" type="ORF">GGQ68_000663</name>
</gene>
<evidence type="ECO:0000313" key="3">
    <source>
        <dbReference type="Proteomes" id="UP000541426"/>
    </source>
</evidence>
<feature type="transmembrane region" description="Helical" evidence="1">
    <location>
        <begin position="18"/>
        <end position="39"/>
    </location>
</feature>
<keyword evidence="1" id="KW-0472">Membrane</keyword>
<reference evidence="2 3" key="1">
    <citation type="submission" date="2020-08" db="EMBL/GenBank/DDBJ databases">
        <title>Genomic Encyclopedia of Type Strains, Phase IV (KMG-IV): sequencing the most valuable type-strain genomes for metagenomic binning, comparative biology and taxonomic classification.</title>
        <authorList>
            <person name="Goeker M."/>
        </authorList>
    </citation>
    <scope>NUCLEOTIDE SEQUENCE [LARGE SCALE GENOMIC DNA]</scope>
    <source>
        <strain evidence="2 3">DSM 102235</strain>
    </source>
</reference>
<protein>
    <submittedName>
        <fullName evidence="2">Uncharacterized protein</fullName>
    </submittedName>
</protein>
<organism evidence="2 3">
    <name type="scientific">Sagittula marina</name>
    <dbReference type="NCBI Taxonomy" id="943940"/>
    <lineage>
        <taxon>Bacteria</taxon>
        <taxon>Pseudomonadati</taxon>
        <taxon>Pseudomonadota</taxon>
        <taxon>Alphaproteobacteria</taxon>
        <taxon>Rhodobacterales</taxon>
        <taxon>Roseobacteraceae</taxon>
        <taxon>Sagittula</taxon>
    </lineage>
</organism>
<sequence>MADTDHTSPRVRPYGRAWWAWVLGINLAWPLLLSALIQLGPLADSAYRMPAEITCVLLIFTANQIAARFIRGALWIWLLSVLNVGAYALAGGMAFILALPRVVELL</sequence>
<name>A0A7W6DKD3_9RHOB</name>
<evidence type="ECO:0000256" key="1">
    <source>
        <dbReference type="SAM" id="Phobius"/>
    </source>
</evidence>
<keyword evidence="1" id="KW-1133">Transmembrane helix</keyword>
<evidence type="ECO:0000313" key="2">
    <source>
        <dbReference type="EMBL" id="MBB3984352.1"/>
    </source>
</evidence>
<comment type="caution">
    <text evidence="2">The sequence shown here is derived from an EMBL/GenBank/DDBJ whole genome shotgun (WGS) entry which is preliminary data.</text>
</comment>
<accession>A0A7W6DKD3</accession>
<dbReference type="EMBL" id="JACIEJ010000001">
    <property type="protein sequence ID" value="MBB3984352.1"/>
    <property type="molecule type" value="Genomic_DNA"/>
</dbReference>
<proteinExistence type="predicted"/>
<feature type="transmembrane region" description="Helical" evidence="1">
    <location>
        <begin position="51"/>
        <end position="70"/>
    </location>
</feature>
<dbReference type="Proteomes" id="UP000541426">
    <property type="component" value="Unassembled WGS sequence"/>
</dbReference>